<evidence type="ECO:0000313" key="1">
    <source>
        <dbReference type="EMBL" id="QHT35873.1"/>
    </source>
</evidence>
<sequence length="170" mass="19243">MAFTFNSNPANKAFGKVKKIGYASDYLENKKAKLAYCERVTNQTRPLLYRCNKLVRANSFETLYLFNRAKLNKNETNGNLDVNLYTKENFATVNVIEGTPPSAGPFPQPIDFTKYRVDPCGELFGNSQCGVGNFIKYLELNVLDLCNLPKTIEYAPPELYPSSLNCYPRN</sequence>
<dbReference type="EMBL" id="MN739027">
    <property type="protein sequence ID" value="QHT35873.1"/>
    <property type="molecule type" value="Genomic_DNA"/>
</dbReference>
<dbReference type="AlphaFoldDB" id="A0A6C0F5G6"/>
<reference evidence="1" key="1">
    <citation type="journal article" date="2020" name="Nature">
        <title>Giant virus diversity and host interactions through global metagenomics.</title>
        <authorList>
            <person name="Schulz F."/>
            <person name="Roux S."/>
            <person name="Paez-Espino D."/>
            <person name="Jungbluth S."/>
            <person name="Walsh D.A."/>
            <person name="Denef V.J."/>
            <person name="McMahon K.D."/>
            <person name="Konstantinidis K.T."/>
            <person name="Eloe-Fadrosh E.A."/>
            <person name="Kyrpides N.C."/>
            <person name="Woyke T."/>
        </authorList>
    </citation>
    <scope>NUCLEOTIDE SEQUENCE</scope>
    <source>
        <strain evidence="1">GVMAG-M-3300009182-46</strain>
    </source>
</reference>
<accession>A0A6C0F5G6</accession>
<proteinExistence type="predicted"/>
<organism evidence="1">
    <name type="scientific">viral metagenome</name>
    <dbReference type="NCBI Taxonomy" id="1070528"/>
    <lineage>
        <taxon>unclassified sequences</taxon>
        <taxon>metagenomes</taxon>
        <taxon>organismal metagenomes</taxon>
    </lineage>
</organism>
<protein>
    <submittedName>
        <fullName evidence="1">Uncharacterized protein</fullName>
    </submittedName>
</protein>
<name>A0A6C0F5G6_9ZZZZ</name>